<dbReference type="PROSITE" id="PS00012">
    <property type="entry name" value="PHOSPHOPANTETHEINE"/>
    <property type="match status" value="1"/>
</dbReference>
<dbReference type="SMART" id="SM00829">
    <property type="entry name" value="PKS_ER"/>
    <property type="match status" value="1"/>
</dbReference>
<keyword evidence="7" id="KW-0012">Acyltransferase</keyword>
<evidence type="ECO:0000313" key="12">
    <source>
        <dbReference type="EMBL" id="KAJ5437988.1"/>
    </source>
</evidence>
<evidence type="ECO:0008006" key="14">
    <source>
        <dbReference type="Google" id="ProtNLM"/>
    </source>
</evidence>
<proteinExistence type="predicted"/>
<dbReference type="GO" id="GO:0004312">
    <property type="term" value="F:fatty acid synthase activity"/>
    <property type="evidence" value="ECO:0007669"/>
    <property type="project" value="TreeGrafter"/>
</dbReference>
<dbReference type="Pfam" id="PF16197">
    <property type="entry name" value="KAsynt_C_assoc"/>
    <property type="match status" value="1"/>
</dbReference>
<evidence type="ECO:0000256" key="3">
    <source>
        <dbReference type="ARBA" id="ARBA00022603"/>
    </source>
</evidence>
<dbReference type="Pfam" id="PF08659">
    <property type="entry name" value="KR"/>
    <property type="match status" value="1"/>
</dbReference>
<feature type="domain" description="Carrier" evidence="9">
    <location>
        <begin position="2523"/>
        <end position="2600"/>
    </location>
</feature>
<dbReference type="SUPFAM" id="SSF51735">
    <property type="entry name" value="NAD(P)-binding Rossmann-fold domains"/>
    <property type="match status" value="2"/>
</dbReference>
<evidence type="ECO:0000313" key="13">
    <source>
        <dbReference type="Proteomes" id="UP001213681"/>
    </source>
</evidence>
<evidence type="ECO:0000256" key="7">
    <source>
        <dbReference type="ARBA" id="ARBA00023315"/>
    </source>
</evidence>
<gene>
    <name evidence="12" type="ORF">N7458_008986</name>
</gene>
<reference evidence="12" key="1">
    <citation type="submission" date="2022-12" db="EMBL/GenBank/DDBJ databases">
        <authorList>
            <person name="Petersen C."/>
        </authorList>
    </citation>
    <scope>NUCLEOTIDE SEQUENCE</scope>
    <source>
        <strain evidence="12">IBT 16125</strain>
    </source>
</reference>
<keyword evidence="4" id="KW-0808">Transferase</keyword>
<dbReference type="InterPro" id="IPR006162">
    <property type="entry name" value="Ppantetheine_attach_site"/>
</dbReference>
<dbReference type="SMART" id="SM00827">
    <property type="entry name" value="PKS_AT"/>
    <property type="match status" value="1"/>
</dbReference>
<dbReference type="GO" id="GO:0008168">
    <property type="term" value="F:methyltransferase activity"/>
    <property type="evidence" value="ECO:0007669"/>
    <property type="project" value="UniProtKB-KW"/>
</dbReference>
<dbReference type="GeneID" id="81602611"/>
<dbReference type="InterPro" id="IPR042104">
    <property type="entry name" value="PKS_dehydratase_sf"/>
</dbReference>
<dbReference type="InterPro" id="IPR020843">
    <property type="entry name" value="ER"/>
</dbReference>
<evidence type="ECO:0000259" key="9">
    <source>
        <dbReference type="PROSITE" id="PS50075"/>
    </source>
</evidence>
<dbReference type="InterPro" id="IPR032821">
    <property type="entry name" value="PKS_assoc"/>
</dbReference>
<keyword evidence="6" id="KW-0511">Multifunctional enzyme</keyword>
<dbReference type="InterPro" id="IPR016035">
    <property type="entry name" value="Acyl_Trfase/lysoPLipase"/>
</dbReference>
<reference evidence="12" key="2">
    <citation type="journal article" date="2023" name="IMA Fungus">
        <title>Comparative genomic study of the Penicillium genus elucidates a diverse pangenome and 15 lateral gene transfer events.</title>
        <authorList>
            <person name="Petersen C."/>
            <person name="Sorensen T."/>
            <person name="Nielsen M.R."/>
            <person name="Sondergaard T.E."/>
            <person name="Sorensen J.L."/>
            <person name="Fitzpatrick D.A."/>
            <person name="Frisvad J.C."/>
            <person name="Nielsen K.L."/>
        </authorList>
    </citation>
    <scope>NUCLEOTIDE SEQUENCE</scope>
    <source>
        <strain evidence="12">IBT 16125</strain>
    </source>
</reference>
<dbReference type="PROSITE" id="PS52004">
    <property type="entry name" value="KS3_2"/>
    <property type="match status" value="1"/>
</dbReference>
<dbReference type="RefSeq" id="XP_056761217.1">
    <property type="nucleotide sequence ID" value="XM_056912368.1"/>
</dbReference>
<dbReference type="InterPro" id="IPR013968">
    <property type="entry name" value="PKS_KR"/>
</dbReference>
<sequence>MKEFPIILETTGSELFEECITQSDADGGPSEGPHDDLSILMEDASMPIAVIGMGFRGPADATDTNRLWQMMVEKREAWSPVPKERWNSKAFYHPDHARHGTINVEGGHFMTEDLSLFDAPFFNMTGDEAAAMDPQQRLLLEVTYECLENAGIPLNRVMGTQTSCFVGSFCTDYTDLVLRDPECVPMYQCTNAGQSRAMMANRVSYFFDLKGPSVTVDTACSGSLVALHLACQSLRTEDASMAIAAGVNLILSHEFMSTMSMMRFLSPEGRCHTFDEKANGYARGEAIACLVLKPLASALRDGDTIRAVIRGTGSNQDGRTPGITLPSGTAQEALIRDVYARAGLCPSETEVVEAHGTGTQAGDPVEIGAIARSFELGSDPDRVLRIGSIKTNVGHLEGASGVASVIKAILMLENRIILPSRNFETSNPRISFEEWNLKVPQAPEPWKTPGSHRVSVNSFGYGGTNAHVIVEDALSYLSERGLQRWFQSLSHTTQSDQLVDGQAEFSKAPWQRVFMISGFDESSCKSQIATLREYLESKMDFVHDDFLDDLAFTLNEHRSSFMWKAAVMGASLSDLHASLSDSLSIRCSAQRPAVAFVFTGQGAQWAGMGKELLHRYPVFWQSISRIDNYLAEIGAPFYVSGEVNTLPQIPHHFQMTDILSGHLEELSRSADDSQLNHPLLSQTICSALQIALVDLLATWNVYPSSVTGHSSGEIAAAYACGALGMEDAMAVAYFRGVAASQLLISPTVKGAMIAVGSSDEAIQTYLSRLTAGKAVVACINSPSSVTVSGDVAAIEELTEMLKAPAVFSRRLAVDVAYHSHHMEIVTNEYLSRIEHISPHHDNALTPHLSKVSMFSSVTGTEVQINEMGPQYWISNLLGQVKFSEALRTLCFETGSQQSMAGLIVRRRGKRQGAAQKPSVDCLLEIGPHSALAGPIKQILQDDTKLRTVDITYLSILSRKNNAVSSALHAVSTLATMSYPLDLRAINFPKGVGPGNKPQLLVDMPSYRWNHTKSYWAEPRMSKNYRKREYPRTDLLGAPDSMACPLERRWRNYLRVSEVPWLQDHRIQSDIIFPGAGYIAIAVEAIIQIIKDSDHIEELTLQDIQIRSAMIVPEAAGVEVMTSLRDSDKALIDEEDQRYEFHIYSVSSDNRWVEHCTGVIGTQTDSSLIDGEMFVDLNGHVTAPASSDASHITVVDIPQFYEELHVAGLEYGPCFSNLKIVHATQQGLCFAEVTIPDTGSVMPMNFEHPSLIHPCTLDSIFHTVFAALPDMMGLENGPLIPVSLEKMQISSQIQRSAGEVLSICTHVQPEPKKNIVASITATDNVNSVSSTKPKLSIHGLRCARLELSSSHAEKKDSFAVAYGIEWQADPSFISRENASIPFQQQGVDQIQVPDLREEYEKMAECVIKDTIVTLSEKSDKKFESLNSRYRDDFTSILGMHNQDNQINSYNGQIAKGEGFRGVSGDMEALLRAVSRHLCPFPPRDLETFRDAQGEIWGTFRNGIARNPAYCAAANYVGLIGNKKPDISVLEIGDGGNRPYNLFLRRLMPRCDDGQSRTPLCSRYIYGYRDDYGLDQAKEDLADWKEVVSFEKVVDLSEQELGKQAYDVIIAPNAFYSLYSASDGLLKIRSLLKPFGYLIILNTLQTERSLLDTVLVTAFYHWPHRRVDSFVHNERISAEILRGAGFKTEYIMEGALMVCRPHCETDSFDKKILIIREDDNELSINLSKALMEQLPGESTASNPMEARPQGCICIVLSDLNRSLFEAPDNNLLEKLKEIFLQSEGVLWVTRGGTMHATNPQCGLAIGFARTARSESGVQPIITLDLDPNLSIMDESRVNIIIDLMKPHFFQGGRPEHDVEYAEREGIVLIPRVIIQDDLNCDIMERNKKIKSFQQPFHQPGICLFLQLNDVGENEVHFTASNEVAEIPEGHVGIKVFAFAISEFDIEADKNMDAIFSAVGYGCSGQVCEIGSNVRGFSVGDRVACIGTGTARNCYYDQASAFQKIEENVSYELAASLPLAYTAAYYIVNELARIKRGGTVLIHNAASWYGKALAEICMLNGSEIFAIVSNEDSKNEILETFAIASWQVIVDGKDNIARRLLELTNGKPPSTVITSADSNTKIFKTLCKLTAPFGHLIHLRTRPLESHQAVGLFSWDLKNISFSTFDIFNFQYQTIVPIYEIWSKVISLFKQRKLRGSSSYSVHKVTNVTNAMSAVSSAKYAVITANADEIISATTVTSSKVIFDEEASYILVGGLGGIGREIASWMVEHGAKYLVLVNRSGLATDAAQSTIRLLREHGAEVVVRGCDISDEQTFSEMYMEISQTMPPVKGQYVCSHKQDVHIEKMAAEDYNTVLRPKYAGTWNLHKYLPADLDFFVMLSSISGVIGNATQSAYAAGSAFMDSFAAYRNTLGLPAVSLDLGTITSVGYLADNKDLAEKMAKQGFQSTDMKTLLSLVGTAIAQPPTGTHSQIVTGLGDWKSGKSLANFDAPLFSHFRRRFQINEPYEEGIDYIDTVRESLRAAETRDEAVLAVFEALSGKIAAQLSIPTDIISPGSPLSEFGIDSTDAVELRNWISENMESTVPVLEILASGSMIQLAGHIVSRSQLLNRNDETS</sequence>
<dbReference type="InterPro" id="IPR036291">
    <property type="entry name" value="NAD(P)-bd_dom_sf"/>
</dbReference>
<feature type="active site" description="Proton acceptor; for dehydratase activity" evidence="8">
    <location>
        <position position="1064"/>
    </location>
</feature>
<dbReference type="Gene3D" id="3.90.180.10">
    <property type="entry name" value="Medium-chain alcohol dehydrogenases, catalytic domain"/>
    <property type="match status" value="1"/>
</dbReference>
<feature type="region of interest" description="C-terminal hotdog fold" evidence="8">
    <location>
        <begin position="1190"/>
        <end position="1350"/>
    </location>
</feature>
<keyword evidence="1" id="KW-0596">Phosphopantetheine</keyword>
<keyword evidence="2" id="KW-0597">Phosphoprotein</keyword>
<dbReference type="Gene3D" id="3.40.366.10">
    <property type="entry name" value="Malonyl-Coenzyme A Acyl Carrier Protein, domain 2"/>
    <property type="match status" value="1"/>
</dbReference>
<dbReference type="SMART" id="SM00825">
    <property type="entry name" value="PKS_KS"/>
    <property type="match status" value="1"/>
</dbReference>
<dbReference type="SUPFAM" id="SSF53335">
    <property type="entry name" value="S-adenosyl-L-methionine-dependent methyltransferases"/>
    <property type="match status" value="1"/>
</dbReference>
<evidence type="ECO:0000256" key="2">
    <source>
        <dbReference type="ARBA" id="ARBA00022553"/>
    </source>
</evidence>
<evidence type="ECO:0000259" key="11">
    <source>
        <dbReference type="PROSITE" id="PS52019"/>
    </source>
</evidence>
<dbReference type="GO" id="GO:0016491">
    <property type="term" value="F:oxidoreductase activity"/>
    <property type="evidence" value="ECO:0007669"/>
    <property type="project" value="InterPro"/>
</dbReference>
<dbReference type="CDD" id="cd00833">
    <property type="entry name" value="PKS"/>
    <property type="match status" value="1"/>
</dbReference>
<dbReference type="InterPro" id="IPR020806">
    <property type="entry name" value="PKS_PP-bd"/>
</dbReference>
<dbReference type="Pfam" id="PF00698">
    <property type="entry name" value="Acyl_transf_1"/>
    <property type="match status" value="1"/>
</dbReference>
<keyword evidence="3" id="KW-0489">Methyltransferase</keyword>
<dbReference type="Pfam" id="PF23114">
    <property type="entry name" value="NAD-bd_HRPKS_sdrA"/>
    <property type="match status" value="1"/>
</dbReference>
<dbReference type="SUPFAM" id="SSF47336">
    <property type="entry name" value="ACP-like"/>
    <property type="match status" value="1"/>
</dbReference>
<dbReference type="InterPro" id="IPR057326">
    <property type="entry name" value="KR_dom"/>
</dbReference>
<dbReference type="InterPro" id="IPR014043">
    <property type="entry name" value="Acyl_transferase_dom"/>
</dbReference>
<dbReference type="InterPro" id="IPR016036">
    <property type="entry name" value="Malonyl_transacylase_ACP-bd"/>
</dbReference>
<keyword evidence="5" id="KW-0521">NADP</keyword>
<dbReference type="InterPro" id="IPR014031">
    <property type="entry name" value="Ketoacyl_synth_C"/>
</dbReference>
<dbReference type="InterPro" id="IPR049900">
    <property type="entry name" value="PKS_mFAS_DH"/>
</dbReference>
<dbReference type="SUPFAM" id="SSF53901">
    <property type="entry name" value="Thiolase-like"/>
    <property type="match status" value="1"/>
</dbReference>
<dbReference type="EMBL" id="JAPVEA010000008">
    <property type="protein sequence ID" value="KAJ5437988.1"/>
    <property type="molecule type" value="Genomic_DNA"/>
</dbReference>
<dbReference type="Pfam" id="PF00550">
    <property type="entry name" value="PP-binding"/>
    <property type="match status" value="1"/>
</dbReference>
<dbReference type="SMART" id="SM00826">
    <property type="entry name" value="PKS_DH"/>
    <property type="match status" value="1"/>
</dbReference>
<evidence type="ECO:0000259" key="10">
    <source>
        <dbReference type="PROSITE" id="PS52004"/>
    </source>
</evidence>
<dbReference type="InterPro" id="IPR020807">
    <property type="entry name" value="PKS_DH"/>
</dbReference>
<keyword evidence="13" id="KW-1185">Reference proteome</keyword>
<dbReference type="InterPro" id="IPR049551">
    <property type="entry name" value="PKS_DH_C"/>
</dbReference>
<dbReference type="Gene3D" id="1.10.1200.10">
    <property type="entry name" value="ACP-like"/>
    <property type="match status" value="1"/>
</dbReference>
<feature type="region of interest" description="N-terminal hotdog fold" evidence="8">
    <location>
        <begin position="1032"/>
        <end position="1166"/>
    </location>
</feature>
<dbReference type="GO" id="GO:0006633">
    <property type="term" value="P:fatty acid biosynthetic process"/>
    <property type="evidence" value="ECO:0007669"/>
    <property type="project" value="TreeGrafter"/>
</dbReference>
<organism evidence="12 13">
    <name type="scientific">Penicillium daleae</name>
    <dbReference type="NCBI Taxonomy" id="63821"/>
    <lineage>
        <taxon>Eukaryota</taxon>
        <taxon>Fungi</taxon>
        <taxon>Dikarya</taxon>
        <taxon>Ascomycota</taxon>
        <taxon>Pezizomycotina</taxon>
        <taxon>Eurotiomycetes</taxon>
        <taxon>Eurotiomycetidae</taxon>
        <taxon>Eurotiales</taxon>
        <taxon>Aspergillaceae</taxon>
        <taxon>Penicillium</taxon>
    </lineage>
</organism>
<dbReference type="SUPFAM" id="SSF55048">
    <property type="entry name" value="Probable ACP-binding domain of malonyl-CoA ACP transacylase"/>
    <property type="match status" value="1"/>
</dbReference>
<evidence type="ECO:0000256" key="1">
    <source>
        <dbReference type="ARBA" id="ARBA00022450"/>
    </source>
</evidence>
<dbReference type="SUPFAM" id="SSF52151">
    <property type="entry name" value="FabD/lysophospholipase-like"/>
    <property type="match status" value="1"/>
</dbReference>
<dbReference type="InterPro" id="IPR049552">
    <property type="entry name" value="PKS_DH_N"/>
</dbReference>
<dbReference type="CDD" id="cd05195">
    <property type="entry name" value="enoyl_red"/>
    <property type="match status" value="1"/>
</dbReference>
<dbReference type="InterPro" id="IPR009081">
    <property type="entry name" value="PP-bd_ACP"/>
</dbReference>
<dbReference type="Gene3D" id="3.40.50.720">
    <property type="entry name" value="NAD(P)-binding Rossmann-like Domain"/>
    <property type="match status" value="1"/>
</dbReference>
<dbReference type="Pfam" id="PF02801">
    <property type="entry name" value="Ketoacyl-synt_C"/>
    <property type="match status" value="1"/>
</dbReference>
<dbReference type="Gene3D" id="3.10.129.110">
    <property type="entry name" value="Polyketide synthase dehydratase"/>
    <property type="match status" value="1"/>
</dbReference>
<dbReference type="InterPro" id="IPR001227">
    <property type="entry name" value="Ac_transferase_dom_sf"/>
</dbReference>
<dbReference type="InterPro" id="IPR013154">
    <property type="entry name" value="ADH-like_N"/>
</dbReference>
<dbReference type="InterPro" id="IPR016039">
    <property type="entry name" value="Thiolase-like"/>
</dbReference>
<dbReference type="PANTHER" id="PTHR43775:SF29">
    <property type="entry name" value="ASPERFURANONE POLYKETIDE SYNTHASE AFOG-RELATED"/>
    <property type="match status" value="1"/>
</dbReference>
<dbReference type="GO" id="GO:0031177">
    <property type="term" value="F:phosphopantetheine binding"/>
    <property type="evidence" value="ECO:0007669"/>
    <property type="project" value="InterPro"/>
</dbReference>
<dbReference type="InterPro" id="IPR050091">
    <property type="entry name" value="PKS_NRPS_Biosynth_Enz"/>
</dbReference>
<dbReference type="Pfam" id="PF14765">
    <property type="entry name" value="PS-DH"/>
    <property type="match status" value="1"/>
</dbReference>
<dbReference type="GO" id="GO:0032259">
    <property type="term" value="P:methylation"/>
    <property type="evidence" value="ECO:0007669"/>
    <property type="project" value="UniProtKB-KW"/>
</dbReference>
<accession>A0AAD6BVS8</accession>
<dbReference type="PROSITE" id="PS52019">
    <property type="entry name" value="PKS_MFAS_DH"/>
    <property type="match status" value="1"/>
</dbReference>
<dbReference type="PROSITE" id="PS50075">
    <property type="entry name" value="CARRIER"/>
    <property type="match status" value="1"/>
</dbReference>
<dbReference type="SMART" id="SM00822">
    <property type="entry name" value="PKS_KR"/>
    <property type="match status" value="1"/>
</dbReference>
<dbReference type="InterPro" id="IPR036736">
    <property type="entry name" value="ACP-like_sf"/>
</dbReference>
<dbReference type="InterPro" id="IPR011032">
    <property type="entry name" value="GroES-like_sf"/>
</dbReference>
<name>A0AAD6BVS8_9EURO</name>
<dbReference type="InterPro" id="IPR014030">
    <property type="entry name" value="Ketoacyl_synth_N"/>
</dbReference>
<evidence type="ECO:0000256" key="6">
    <source>
        <dbReference type="ARBA" id="ARBA00023268"/>
    </source>
</evidence>
<dbReference type="Gene3D" id="3.40.47.10">
    <property type="match status" value="1"/>
</dbReference>
<dbReference type="PANTHER" id="PTHR43775">
    <property type="entry name" value="FATTY ACID SYNTHASE"/>
    <property type="match status" value="1"/>
</dbReference>
<dbReference type="InterPro" id="IPR029063">
    <property type="entry name" value="SAM-dependent_MTases_sf"/>
</dbReference>
<dbReference type="InterPro" id="IPR020841">
    <property type="entry name" value="PKS_Beta-ketoAc_synthase_dom"/>
</dbReference>
<feature type="domain" description="PKS/mFAS DH" evidence="11">
    <location>
        <begin position="1032"/>
        <end position="1350"/>
    </location>
</feature>
<feature type="active site" description="Proton donor; for dehydratase activity" evidence="8">
    <location>
        <position position="1257"/>
    </location>
</feature>
<dbReference type="SMART" id="SM00823">
    <property type="entry name" value="PKS_PP"/>
    <property type="match status" value="1"/>
</dbReference>
<feature type="domain" description="Ketosynthase family 3 (KS3)" evidence="10">
    <location>
        <begin position="45"/>
        <end position="472"/>
    </location>
</feature>
<dbReference type="InterPro" id="IPR056501">
    <property type="entry name" value="NAD-bd_HRPKS_sdrA"/>
</dbReference>
<dbReference type="GO" id="GO:0030639">
    <property type="term" value="P:polyketide biosynthetic process"/>
    <property type="evidence" value="ECO:0007669"/>
    <property type="project" value="UniProtKB-ARBA"/>
</dbReference>
<evidence type="ECO:0000256" key="5">
    <source>
        <dbReference type="ARBA" id="ARBA00022857"/>
    </source>
</evidence>
<dbReference type="Proteomes" id="UP001213681">
    <property type="component" value="Unassembled WGS sequence"/>
</dbReference>
<dbReference type="Pfam" id="PF21089">
    <property type="entry name" value="PKS_DH_N"/>
    <property type="match status" value="1"/>
</dbReference>
<dbReference type="Pfam" id="PF08240">
    <property type="entry name" value="ADH_N"/>
    <property type="match status" value="1"/>
</dbReference>
<dbReference type="SUPFAM" id="SSF50129">
    <property type="entry name" value="GroES-like"/>
    <property type="match status" value="1"/>
</dbReference>
<dbReference type="Pfam" id="PF00109">
    <property type="entry name" value="ketoacyl-synt"/>
    <property type="match status" value="1"/>
</dbReference>
<dbReference type="Gene3D" id="3.40.50.150">
    <property type="entry name" value="Vaccinia Virus protein VP39"/>
    <property type="match status" value="1"/>
</dbReference>
<evidence type="ECO:0000256" key="4">
    <source>
        <dbReference type="ARBA" id="ARBA00022679"/>
    </source>
</evidence>
<protein>
    <recommendedName>
        <fullName evidence="14">Carrier domain-containing protein</fullName>
    </recommendedName>
</protein>
<comment type="caution">
    <text evidence="12">The sequence shown here is derived from an EMBL/GenBank/DDBJ whole genome shotgun (WGS) entry which is preliminary data.</text>
</comment>
<dbReference type="GO" id="GO:1901336">
    <property type="term" value="P:lactone biosynthetic process"/>
    <property type="evidence" value="ECO:0007669"/>
    <property type="project" value="UniProtKB-ARBA"/>
</dbReference>
<evidence type="ECO:0000256" key="8">
    <source>
        <dbReference type="PROSITE-ProRule" id="PRU01363"/>
    </source>
</evidence>